<dbReference type="InterPro" id="IPR043128">
    <property type="entry name" value="Rev_trsase/Diguanyl_cyclase"/>
</dbReference>
<feature type="domain" description="Response regulatory" evidence="4">
    <location>
        <begin position="6"/>
        <end position="121"/>
    </location>
</feature>
<comment type="caution">
    <text evidence="6">The sequence shown here is derived from an EMBL/GenBank/DDBJ whole genome shotgun (WGS) entry which is preliminary data.</text>
</comment>
<organism evidence="6 7">
    <name type="scientific">Marinomonas alcarazii</name>
    <dbReference type="NCBI Taxonomy" id="491949"/>
    <lineage>
        <taxon>Bacteria</taxon>
        <taxon>Pseudomonadati</taxon>
        <taxon>Pseudomonadota</taxon>
        <taxon>Gammaproteobacteria</taxon>
        <taxon>Oceanospirillales</taxon>
        <taxon>Oceanospirillaceae</taxon>
        <taxon>Marinomonas</taxon>
    </lineage>
</organism>
<gene>
    <name evidence="6" type="ORF">DFP75_10295</name>
</gene>
<evidence type="ECO:0000259" key="4">
    <source>
        <dbReference type="PROSITE" id="PS50110"/>
    </source>
</evidence>
<dbReference type="PROSITE" id="PS50110">
    <property type="entry name" value="RESPONSE_REGULATORY"/>
    <property type="match status" value="2"/>
</dbReference>
<proteinExistence type="predicted"/>
<dbReference type="SUPFAM" id="SSF55073">
    <property type="entry name" value="Nucleotide cyclase"/>
    <property type="match status" value="1"/>
</dbReference>
<keyword evidence="3" id="KW-0597">Phosphoprotein</keyword>
<sequence length="412" mass="46596">MVKERKILVVEDGPVDLKVLHHLLSQTALFTPILCTCYKEAEDKLAHSGEEYFAAIVDLNLPDAPNGEIVDLILSRRIPCVVLTGNFDDNLRLRLLNKGVLDYITKDSRYSFNHVIKVIERLNRNQGVKVLVAEDSSTSRLFIRILLEQYCFNVVEAENGQAALAKLEEDSDIRMLIADYNMPLVNGYDLVRMLRYNSRFQDLVIIGLSAEGDNTLSAKFIKAGANDFLKKPFYHEEFHCRVIHSLEAQEMLETIRNLANIDPLTKLKNRRCLFEEGELLLSDNASDVSLAMFDIDHFKQVNDTYGHQVGDSLLESVGREFIDAFPGVLLGRFGGEEFCVVAKVAGQELQDKVNAFLETLRLKEFTEGKIRLAFSVGICSDKVDTFEELIRIAEQNLHEAKCSGRDRIVASF</sequence>
<feature type="modified residue" description="4-aspartylphosphate" evidence="3">
    <location>
        <position position="179"/>
    </location>
</feature>
<evidence type="ECO:0000313" key="6">
    <source>
        <dbReference type="EMBL" id="PYF83005.1"/>
    </source>
</evidence>
<dbReference type="EC" id="2.7.7.65" evidence="1"/>
<comment type="catalytic activity">
    <reaction evidence="2">
        <text>2 GTP = 3',3'-c-di-GMP + 2 diphosphate</text>
        <dbReference type="Rhea" id="RHEA:24898"/>
        <dbReference type="ChEBI" id="CHEBI:33019"/>
        <dbReference type="ChEBI" id="CHEBI:37565"/>
        <dbReference type="ChEBI" id="CHEBI:58805"/>
        <dbReference type="EC" id="2.7.7.65"/>
    </reaction>
</comment>
<dbReference type="RefSeq" id="WP_110573036.1">
    <property type="nucleotide sequence ID" value="NZ_QKLW01000002.1"/>
</dbReference>
<dbReference type="InterPro" id="IPR050469">
    <property type="entry name" value="Diguanylate_Cyclase"/>
</dbReference>
<feature type="modified residue" description="4-aspartylphosphate" evidence="3">
    <location>
        <position position="58"/>
    </location>
</feature>
<dbReference type="Gene3D" id="3.40.50.2300">
    <property type="match status" value="2"/>
</dbReference>
<dbReference type="InterPro" id="IPR011006">
    <property type="entry name" value="CheY-like_superfamily"/>
</dbReference>
<name>A0A318V9P5_9GAMM</name>
<dbReference type="Proteomes" id="UP000247551">
    <property type="component" value="Unassembled WGS sequence"/>
</dbReference>
<dbReference type="SUPFAM" id="SSF52172">
    <property type="entry name" value="CheY-like"/>
    <property type="match status" value="2"/>
</dbReference>
<feature type="domain" description="GGDEF" evidence="5">
    <location>
        <begin position="286"/>
        <end position="412"/>
    </location>
</feature>
<dbReference type="InterPro" id="IPR001789">
    <property type="entry name" value="Sig_transdc_resp-reg_receiver"/>
</dbReference>
<evidence type="ECO:0000313" key="7">
    <source>
        <dbReference type="Proteomes" id="UP000247551"/>
    </source>
</evidence>
<keyword evidence="7" id="KW-1185">Reference proteome</keyword>
<dbReference type="NCBIfam" id="TIGR00254">
    <property type="entry name" value="GGDEF"/>
    <property type="match status" value="1"/>
</dbReference>
<dbReference type="EMBL" id="QKLW01000002">
    <property type="protein sequence ID" value="PYF83005.1"/>
    <property type="molecule type" value="Genomic_DNA"/>
</dbReference>
<evidence type="ECO:0000256" key="3">
    <source>
        <dbReference type="PROSITE-ProRule" id="PRU00169"/>
    </source>
</evidence>
<dbReference type="PANTHER" id="PTHR45138:SF9">
    <property type="entry name" value="DIGUANYLATE CYCLASE DGCM-RELATED"/>
    <property type="match status" value="1"/>
</dbReference>
<dbReference type="InterPro" id="IPR029787">
    <property type="entry name" value="Nucleotide_cyclase"/>
</dbReference>
<dbReference type="Pfam" id="PF00072">
    <property type="entry name" value="Response_reg"/>
    <property type="match status" value="1"/>
</dbReference>
<dbReference type="Pfam" id="PF00990">
    <property type="entry name" value="GGDEF"/>
    <property type="match status" value="1"/>
</dbReference>
<evidence type="ECO:0000256" key="1">
    <source>
        <dbReference type="ARBA" id="ARBA00012528"/>
    </source>
</evidence>
<dbReference type="InterPro" id="IPR000160">
    <property type="entry name" value="GGDEF_dom"/>
</dbReference>
<dbReference type="GO" id="GO:0000160">
    <property type="term" value="P:phosphorelay signal transduction system"/>
    <property type="evidence" value="ECO:0007669"/>
    <property type="project" value="InterPro"/>
</dbReference>
<feature type="domain" description="Response regulatory" evidence="4">
    <location>
        <begin position="129"/>
        <end position="246"/>
    </location>
</feature>
<evidence type="ECO:0000256" key="2">
    <source>
        <dbReference type="ARBA" id="ARBA00034247"/>
    </source>
</evidence>
<dbReference type="SMART" id="SM00267">
    <property type="entry name" value="GGDEF"/>
    <property type="match status" value="1"/>
</dbReference>
<dbReference type="SMART" id="SM00448">
    <property type="entry name" value="REC"/>
    <property type="match status" value="2"/>
</dbReference>
<reference evidence="6 7" key="1">
    <citation type="submission" date="2018-06" db="EMBL/GenBank/DDBJ databases">
        <title>Genomic Encyclopedia of Type Strains, Phase III (KMG-III): the genomes of soil and plant-associated and newly described type strains.</title>
        <authorList>
            <person name="Whitman W."/>
        </authorList>
    </citation>
    <scope>NUCLEOTIDE SEQUENCE [LARGE SCALE GENOMIC DNA]</scope>
    <source>
        <strain evidence="6 7">CECT 7730</strain>
    </source>
</reference>
<accession>A0A318V9P5</accession>
<dbReference type="GO" id="GO:0052621">
    <property type="term" value="F:diguanylate cyclase activity"/>
    <property type="evidence" value="ECO:0007669"/>
    <property type="project" value="UniProtKB-EC"/>
</dbReference>
<dbReference type="Gene3D" id="3.30.70.270">
    <property type="match status" value="1"/>
</dbReference>
<dbReference type="PROSITE" id="PS50887">
    <property type="entry name" value="GGDEF"/>
    <property type="match status" value="1"/>
</dbReference>
<dbReference type="PANTHER" id="PTHR45138">
    <property type="entry name" value="REGULATORY COMPONENTS OF SENSORY TRANSDUCTION SYSTEM"/>
    <property type="match status" value="1"/>
</dbReference>
<dbReference type="CDD" id="cd01949">
    <property type="entry name" value="GGDEF"/>
    <property type="match status" value="1"/>
</dbReference>
<dbReference type="AlphaFoldDB" id="A0A318V9P5"/>
<protein>
    <recommendedName>
        <fullName evidence="1">diguanylate cyclase</fullName>
        <ecNumber evidence="1">2.7.7.65</ecNumber>
    </recommendedName>
</protein>
<evidence type="ECO:0000259" key="5">
    <source>
        <dbReference type="PROSITE" id="PS50887"/>
    </source>
</evidence>